<keyword evidence="3 6" id="KW-1133">Transmembrane helix</keyword>
<feature type="domain" description="ABC transmembrane type-1" evidence="7">
    <location>
        <begin position="83"/>
        <end position="367"/>
    </location>
</feature>
<dbReference type="SUPFAM" id="SSF90123">
    <property type="entry name" value="ABC transporter transmembrane region"/>
    <property type="match status" value="1"/>
</dbReference>
<proteinExistence type="predicted"/>
<evidence type="ECO:0000313" key="9">
    <source>
        <dbReference type="Proteomes" id="UP001595816"/>
    </source>
</evidence>
<evidence type="ECO:0000256" key="4">
    <source>
        <dbReference type="ARBA" id="ARBA00023136"/>
    </source>
</evidence>
<dbReference type="Proteomes" id="UP001595816">
    <property type="component" value="Unassembled WGS sequence"/>
</dbReference>
<gene>
    <name evidence="8" type="ORF">ACFOZ4_11030</name>
</gene>
<dbReference type="SUPFAM" id="SSF52540">
    <property type="entry name" value="P-loop containing nucleoside triphosphate hydrolases"/>
    <property type="match status" value="1"/>
</dbReference>
<dbReference type="RefSeq" id="WP_253754377.1">
    <property type="nucleotide sequence ID" value="NZ_JAMZDZ010000001.1"/>
</dbReference>
<dbReference type="InterPro" id="IPR003439">
    <property type="entry name" value="ABC_transporter-like_ATP-bd"/>
</dbReference>
<sequence>MTATSTCPTPDPAPSGDDAKPRPVPAQPGKPAPELAASPWHKHLEDLAKTGFWTIARRIPALVGYALRLGWQASRRDTAAAVALTLAAGLMTTLGLLAGTAALRTLFNAGFSTDAVRAAGPSLIIGGLAVAARGGLTVAAGHAQTRLTPLINYRVELDLFRATTAVPMSAFDQAGFAEDMHRARDRGTFEAAGLVDSTVNLVTGMVGVAATAVAVAIIEPLLLPCLLLSALPTAITATRMARREYAALLARITRRRRMWTLGFLMASKHTAAELRTYQMRDQLLTQYEQAMSDETSAHMRLARQQTLSRLSGMIAGGTAMFGLYMVLAWMLTSGDIPLAAAAATYVAVVQARTSLSTAVFGLNQVYERTLYVGDMRDFVDRCHAVTPTADTQPVPAETPAQIVFDDVSLSYPDTDQPAVDSVSFTIEAGQVVALVGENGSGKSSISKLLAGLYQPTSGRILWNGTDTVALDPNSRAAHTAVMSQDWWNSRSPPAPTSPSADSRTPTIIARSKPPPWQPSPTT</sequence>
<feature type="compositionally biased region" description="Pro residues" evidence="5">
    <location>
        <begin position="512"/>
        <end position="522"/>
    </location>
</feature>
<dbReference type="EMBL" id="JBHSAY010000006">
    <property type="protein sequence ID" value="MFC4131136.1"/>
    <property type="molecule type" value="Genomic_DNA"/>
</dbReference>
<comment type="subcellular location">
    <subcellularLocation>
        <location evidence="1">Cell membrane</location>
        <topology evidence="1">Multi-pass membrane protein</topology>
    </subcellularLocation>
</comment>
<keyword evidence="4 6" id="KW-0472">Membrane</keyword>
<evidence type="ECO:0000256" key="3">
    <source>
        <dbReference type="ARBA" id="ARBA00022989"/>
    </source>
</evidence>
<organism evidence="8 9">
    <name type="scientific">Hamadaea flava</name>
    <dbReference type="NCBI Taxonomy" id="1742688"/>
    <lineage>
        <taxon>Bacteria</taxon>
        <taxon>Bacillati</taxon>
        <taxon>Actinomycetota</taxon>
        <taxon>Actinomycetes</taxon>
        <taxon>Micromonosporales</taxon>
        <taxon>Micromonosporaceae</taxon>
        <taxon>Hamadaea</taxon>
    </lineage>
</organism>
<dbReference type="Gene3D" id="1.20.1560.10">
    <property type="entry name" value="ABC transporter type 1, transmembrane domain"/>
    <property type="match status" value="1"/>
</dbReference>
<evidence type="ECO:0000256" key="2">
    <source>
        <dbReference type="ARBA" id="ARBA00022692"/>
    </source>
</evidence>
<evidence type="ECO:0000259" key="7">
    <source>
        <dbReference type="PROSITE" id="PS50929"/>
    </source>
</evidence>
<name>A0ABV8LKY1_9ACTN</name>
<feature type="transmembrane region" description="Helical" evidence="6">
    <location>
        <begin position="78"/>
        <end position="103"/>
    </location>
</feature>
<dbReference type="Pfam" id="PF00005">
    <property type="entry name" value="ABC_tran"/>
    <property type="match status" value="1"/>
</dbReference>
<protein>
    <submittedName>
        <fullName evidence="8">ATP-binding cassette domain-containing protein</fullName>
    </submittedName>
</protein>
<reference evidence="9" key="1">
    <citation type="journal article" date="2019" name="Int. J. Syst. Evol. Microbiol.">
        <title>The Global Catalogue of Microorganisms (GCM) 10K type strain sequencing project: providing services to taxonomists for standard genome sequencing and annotation.</title>
        <authorList>
            <consortium name="The Broad Institute Genomics Platform"/>
            <consortium name="The Broad Institute Genome Sequencing Center for Infectious Disease"/>
            <person name="Wu L."/>
            <person name="Ma J."/>
        </authorList>
    </citation>
    <scope>NUCLEOTIDE SEQUENCE [LARGE SCALE GENOMIC DNA]</scope>
    <source>
        <strain evidence="9">CGMCC 4.7289</strain>
    </source>
</reference>
<feature type="region of interest" description="Disordered" evidence="5">
    <location>
        <begin position="481"/>
        <end position="522"/>
    </location>
</feature>
<feature type="region of interest" description="Disordered" evidence="5">
    <location>
        <begin position="1"/>
        <end position="36"/>
    </location>
</feature>
<dbReference type="PROSITE" id="PS50929">
    <property type="entry name" value="ABC_TM1F"/>
    <property type="match status" value="1"/>
</dbReference>
<evidence type="ECO:0000256" key="6">
    <source>
        <dbReference type="SAM" id="Phobius"/>
    </source>
</evidence>
<dbReference type="InterPro" id="IPR011527">
    <property type="entry name" value="ABC1_TM_dom"/>
</dbReference>
<dbReference type="PANTHER" id="PTHR24221">
    <property type="entry name" value="ATP-BINDING CASSETTE SUB-FAMILY B"/>
    <property type="match status" value="1"/>
</dbReference>
<feature type="compositionally biased region" description="Pro residues" evidence="5">
    <location>
        <begin position="22"/>
        <end position="31"/>
    </location>
</feature>
<feature type="transmembrane region" description="Helical" evidence="6">
    <location>
        <begin position="310"/>
        <end position="331"/>
    </location>
</feature>
<feature type="compositionally biased region" description="Low complexity" evidence="5">
    <location>
        <begin position="497"/>
        <end position="506"/>
    </location>
</feature>
<evidence type="ECO:0000256" key="5">
    <source>
        <dbReference type="SAM" id="MobiDB-lite"/>
    </source>
</evidence>
<dbReference type="GO" id="GO:0005524">
    <property type="term" value="F:ATP binding"/>
    <property type="evidence" value="ECO:0007669"/>
    <property type="project" value="UniProtKB-KW"/>
</dbReference>
<evidence type="ECO:0000256" key="1">
    <source>
        <dbReference type="ARBA" id="ARBA00004651"/>
    </source>
</evidence>
<keyword evidence="8" id="KW-0067">ATP-binding</keyword>
<dbReference type="PANTHER" id="PTHR24221:SF646">
    <property type="entry name" value="HAEMOLYSIN SECRETION ATP-BINDING PROTEIN"/>
    <property type="match status" value="1"/>
</dbReference>
<keyword evidence="2 6" id="KW-0812">Transmembrane</keyword>
<accession>A0ABV8LKY1</accession>
<dbReference type="InterPro" id="IPR036640">
    <property type="entry name" value="ABC1_TM_sf"/>
</dbReference>
<evidence type="ECO:0000313" key="8">
    <source>
        <dbReference type="EMBL" id="MFC4131136.1"/>
    </source>
</evidence>
<dbReference type="InterPro" id="IPR039421">
    <property type="entry name" value="Type_1_exporter"/>
</dbReference>
<dbReference type="InterPro" id="IPR027417">
    <property type="entry name" value="P-loop_NTPase"/>
</dbReference>
<keyword evidence="8" id="KW-0547">Nucleotide-binding</keyword>
<keyword evidence="9" id="KW-1185">Reference proteome</keyword>
<comment type="caution">
    <text evidence="8">The sequence shown here is derived from an EMBL/GenBank/DDBJ whole genome shotgun (WGS) entry which is preliminary data.</text>
</comment>
<dbReference type="Gene3D" id="3.40.50.300">
    <property type="entry name" value="P-loop containing nucleotide triphosphate hydrolases"/>
    <property type="match status" value="1"/>
</dbReference>